<evidence type="ECO:0000256" key="9">
    <source>
        <dbReference type="ARBA" id="ARBA00023146"/>
    </source>
</evidence>
<feature type="domain" description="Methionyl/Valyl/Leucyl/Isoleucyl-tRNA synthetase anticodon-binding" evidence="13">
    <location>
        <begin position="613"/>
        <end position="747"/>
    </location>
</feature>
<keyword evidence="9 11" id="KW-0030">Aminoacyl-tRNA synthetase</keyword>
<comment type="function">
    <text evidence="11">Catalyzes the attachment of valine to tRNA(Val). As ValRS can inadvertently accommodate and process structurally similar amino acids such as threonine, to avoid such errors, it has a 'posttransfer' editing activity that hydrolyzes mischarged Thr-tRNA(Val) in a tRNA-dependent manner.</text>
</comment>
<keyword evidence="7 11" id="KW-0648">Protein biosynthesis</keyword>
<evidence type="ECO:0000259" key="13">
    <source>
        <dbReference type="Pfam" id="PF08264"/>
    </source>
</evidence>
<dbReference type="InterPro" id="IPR002300">
    <property type="entry name" value="aa-tRNA-synth_Ia"/>
</dbReference>
<dbReference type="InterPro" id="IPR033705">
    <property type="entry name" value="Anticodon_Ia_Val"/>
</dbReference>
<dbReference type="Pfam" id="PF08264">
    <property type="entry name" value="Anticodon_1"/>
    <property type="match status" value="1"/>
</dbReference>
<keyword evidence="16" id="KW-1185">Reference proteome</keyword>
<sequence>MMKKELETKYSYEIVEKNRYDWWIQNEYFKANPDSKKPKFSIVLPPPNVTGKLHIGHAWDGSLQDAIIRFKKLNGFDVLYLPGMDHAGISTQVKVEAKLREQGISRFELGREKFLEQAWKWKHEYASIIRQQWAKLGLAFDYSMEKFTLDEDINKIVTEIFVDFYNKGLIYKGKRIVNWDPIQKTAISNVEVIYKEVEGFMYHFKYMIEGTNEFLSVATTRPETMFADQCLVVNPKDERYKSFIGKNAINPVNKQAIPIIADDYVELEFGTGVMKCTPAHDLNDFEIAVRHNLAKPICMNENGTINEMGGSEYEGLDRFDARTKIIENLTKANTFIKAEPMIHQVGFSERSNAVVEPYLSDQWFVKMDSFADMILKLQESDKHIKFFPERFDQVLKKWMENIHDWTISRQLWWGHRIPAWYHKDDKTKIYVGITAPADAENWIQDEDVLDTWFSSGLWPFATLMRGKGFESKYFKEYLPNGVLVTGHDIIFSWVSRMIFQTIEYTGQIPFNDVLIHGLVRDENGTKMSKSLGNGIDPMDVIANNGSDSLRFSLLTNSTPGQDIRYSDAKVKSAWNFINKLWNASRYVLMNLEENFKFWTEEEILNSTALNETDKWVLSEFSKVSKQVNYLIDKYEFAIAGKMLYDFVWNTYCSWYIEFAKVNLNNSETKEATQQTIVYLLKNILIMLHPYLPFVTEHIYKTLDMKNSILEETWFDKEFIFETDYINVVIELINSIREFRATNNIKNSVVLNWNATNGNLDIISKYTKEINNFLNEFVNANLTIDEDISVETTSLPVLDFFIEIPNDDFIDKEKMLEELVNKQKELQNEISRSERMLNNENFISKAAPSKIKEEKEKYELYKQQLELIEEKLSKM</sequence>
<dbReference type="Pfam" id="PF00133">
    <property type="entry name" value="tRNA-synt_1"/>
    <property type="match status" value="1"/>
</dbReference>
<dbReference type="InterPro" id="IPR001412">
    <property type="entry name" value="aa-tRNA-synth_I_CS"/>
</dbReference>
<comment type="catalytic activity">
    <reaction evidence="10 11">
        <text>tRNA(Val) + L-valine + ATP = L-valyl-tRNA(Val) + AMP + diphosphate</text>
        <dbReference type="Rhea" id="RHEA:10704"/>
        <dbReference type="Rhea" id="RHEA-COMP:9672"/>
        <dbReference type="Rhea" id="RHEA-COMP:9708"/>
        <dbReference type="ChEBI" id="CHEBI:30616"/>
        <dbReference type="ChEBI" id="CHEBI:33019"/>
        <dbReference type="ChEBI" id="CHEBI:57762"/>
        <dbReference type="ChEBI" id="CHEBI:78442"/>
        <dbReference type="ChEBI" id="CHEBI:78537"/>
        <dbReference type="ChEBI" id="CHEBI:456215"/>
        <dbReference type="EC" id="6.1.1.9"/>
    </reaction>
</comment>
<dbReference type="AlphaFoldDB" id="A0A2K8P419"/>
<dbReference type="Gene3D" id="1.10.287.380">
    <property type="entry name" value="Valyl-tRNA synthetase, C-terminal domain"/>
    <property type="match status" value="1"/>
</dbReference>
<comment type="domain">
    <text evidence="11">The C-terminal coiled-coil domain is crucial for aminoacylation activity.</text>
</comment>
<dbReference type="InterPro" id="IPR002303">
    <property type="entry name" value="Valyl-tRNA_ligase"/>
</dbReference>
<dbReference type="EMBL" id="CP024968">
    <property type="protein sequence ID" value="ATZ20880.1"/>
    <property type="molecule type" value="Genomic_DNA"/>
</dbReference>
<reference evidence="15 16" key="1">
    <citation type="submission" date="2017-11" db="EMBL/GenBank/DDBJ databases">
        <title>Genome sequence of Mesoplasma coleopterae BARC 779 (ATCC 49583).</title>
        <authorList>
            <person name="Lo W.-S."/>
            <person name="Kuo C.-H."/>
        </authorList>
    </citation>
    <scope>NUCLEOTIDE SEQUENCE [LARGE SCALE GENOMIC DNA]</scope>
    <source>
        <strain evidence="15 16">BARC 779</strain>
    </source>
</reference>
<dbReference type="InterPro" id="IPR013155">
    <property type="entry name" value="M/V/L/I-tRNA-synth_anticd-bd"/>
</dbReference>
<dbReference type="GO" id="GO:0002161">
    <property type="term" value="F:aminoacyl-tRNA deacylase activity"/>
    <property type="evidence" value="ECO:0007669"/>
    <property type="project" value="InterPro"/>
</dbReference>
<dbReference type="InterPro" id="IPR010978">
    <property type="entry name" value="tRNA-bd_arm"/>
</dbReference>
<evidence type="ECO:0000256" key="8">
    <source>
        <dbReference type="ARBA" id="ARBA00023054"/>
    </source>
</evidence>
<dbReference type="PRINTS" id="PR00986">
    <property type="entry name" value="TRNASYNTHVAL"/>
</dbReference>
<evidence type="ECO:0000313" key="15">
    <source>
        <dbReference type="EMBL" id="ATZ20880.1"/>
    </source>
</evidence>
<comment type="subunit">
    <text evidence="2 11">Monomer.</text>
</comment>
<dbReference type="CDD" id="cd00817">
    <property type="entry name" value="ValRS_core"/>
    <property type="match status" value="1"/>
</dbReference>
<accession>A0A2K8P419</accession>
<comment type="subcellular location">
    <subcellularLocation>
        <location evidence="1 11">Cytoplasm</location>
    </subcellularLocation>
</comment>
<dbReference type="EC" id="6.1.1.9" evidence="11"/>
<proteinExistence type="inferred from homology"/>
<evidence type="ECO:0000256" key="1">
    <source>
        <dbReference type="ARBA" id="ARBA00004496"/>
    </source>
</evidence>
<dbReference type="FunFam" id="3.40.50.620:FF:000098">
    <property type="entry name" value="Valine--tRNA ligase"/>
    <property type="match status" value="1"/>
</dbReference>
<dbReference type="PANTHER" id="PTHR11946">
    <property type="entry name" value="VALYL-TRNA SYNTHETASES"/>
    <property type="match status" value="1"/>
</dbReference>
<feature type="domain" description="Aminoacyl-tRNA synthetase class Ia" evidence="12">
    <location>
        <begin position="19"/>
        <end position="565"/>
    </location>
</feature>
<evidence type="ECO:0000256" key="2">
    <source>
        <dbReference type="ARBA" id="ARBA00011245"/>
    </source>
</evidence>
<evidence type="ECO:0000256" key="3">
    <source>
        <dbReference type="ARBA" id="ARBA00022490"/>
    </source>
</evidence>
<evidence type="ECO:0000256" key="7">
    <source>
        <dbReference type="ARBA" id="ARBA00022917"/>
    </source>
</evidence>
<dbReference type="GO" id="GO:0006438">
    <property type="term" value="P:valyl-tRNA aminoacylation"/>
    <property type="evidence" value="ECO:0007669"/>
    <property type="project" value="UniProtKB-UniRule"/>
</dbReference>
<evidence type="ECO:0000256" key="10">
    <source>
        <dbReference type="ARBA" id="ARBA00047552"/>
    </source>
</evidence>
<dbReference type="Proteomes" id="UP000232221">
    <property type="component" value="Chromosome"/>
</dbReference>
<comment type="domain">
    <text evidence="11">ValRS has two distinct active sites: one for aminoacylation and one for editing. The misactivated threonine is translocated from the active site to the editing site.</text>
</comment>
<comment type="similarity">
    <text evidence="11">Belongs to the class-I aminoacyl-tRNA synthetase family. ValS type 1 subfamily.</text>
</comment>
<dbReference type="NCBIfam" id="TIGR00422">
    <property type="entry name" value="valS"/>
    <property type="match status" value="1"/>
</dbReference>
<dbReference type="SUPFAM" id="SSF52374">
    <property type="entry name" value="Nucleotidylyl transferase"/>
    <property type="match status" value="1"/>
</dbReference>
<evidence type="ECO:0000313" key="16">
    <source>
        <dbReference type="Proteomes" id="UP000232221"/>
    </source>
</evidence>
<keyword evidence="3 11" id="KW-0963">Cytoplasm</keyword>
<dbReference type="InterPro" id="IPR014729">
    <property type="entry name" value="Rossmann-like_a/b/a_fold"/>
</dbReference>
<feature type="short sequence motif" description="'KMSKS' region" evidence="11">
    <location>
        <begin position="526"/>
        <end position="530"/>
    </location>
</feature>
<feature type="binding site" evidence="11">
    <location>
        <position position="529"/>
    </location>
    <ligand>
        <name>ATP</name>
        <dbReference type="ChEBI" id="CHEBI:30616"/>
    </ligand>
</feature>
<dbReference type="Gene3D" id="3.40.50.620">
    <property type="entry name" value="HUPs"/>
    <property type="match status" value="2"/>
</dbReference>
<dbReference type="HAMAP" id="MF_02004">
    <property type="entry name" value="Val_tRNA_synth_type1"/>
    <property type="match status" value="1"/>
</dbReference>
<protein>
    <recommendedName>
        <fullName evidence="11">Valine--tRNA ligase</fullName>
        <ecNumber evidence="11">6.1.1.9</ecNumber>
    </recommendedName>
    <alternativeName>
        <fullName evidence="11">Valyl-tRNA synthetase</fullName>
        <shortName evidence="11">ValRS</shortName>
    </alternativeName>
</protein>
<evidence type="ECO:0000256" key="11">
    <source>
        <dbReference type="HAMAP-Rule" id="MF_02004"/>
    </source>
</evidence>
<evidence type="ECO:0000256" key="5">
    <source>
        <dbReference type="ARBA" id="ARBA00022741"/>
    </source>
</evidence>
<dbReference type="InterPro" id="IPR037118">
    <property type="entry name" value="Val-tRNA_synth_C_sf"/>
</dbReference>
<evidence type="ECO:0000259" key="12">
    <source>
        <dbReference type="Pfam" id="PF00133"/>
    </source>
</evidence>
<gene>
    <name evidence="11 15" type="primary">valS</name>
    <name evidence="15" type="ORF">MCOLE_v1c03660</name>
</gene>
<dbReference type="NCBIfam" id="NF004349">
    <property type="entry name" value="PRK05729.1"/>
    <property type="match status" value="1"/>
</dbReference>
<keyword evidence="4 11" id="KW-0436">Ligase</keyword>
<dbReference type="FunFam" id="3.40.50.620:FF:000032">
    <property type="entry name" value="Valine--tRNA ligase"/>
    <property type="match status" value="1"/>
</dbReference>
<keyword evidence="5 11" id="KW-0547">Nucleotide-binding</keyword>
<dbReference type="InterPro" id="IPR019499">
    <property type="entry name" value="Val-tRNA_synth_tRNA-bd"/>
</dbReference>
<dbReference type="KEGG" id="mcol:MCOLE_v1c03660"/>
<dbReference type="Pfam" id="PF10458">
    <property type="entry name" value="Val_tRNA-synt_C"/>
    <property type="match status" value="1"/>
</dbReference>
<organism evidence="15 16">
    <name type="scientific">Mesoplasma coleopterae</name>
    <dbReference type="NCBI Taxonomy" id="324078"/>
    <lineage>
        <taxon>Bacteria</taxon>
        <taxon>Bacillati</taxon>
        <taxon>Mycoplasmatota</taxon>
        <taxon>Mollicutes</taxon>
        <taxon>Entomoplasmatales</taxon>
        <taxon>Entomoplasmataceae</taxon>
        <taxon>Mesoplasma</taxon>
    </lineage>
</organism>
<name>A0A2K8P419_9MOLU</name>
<dbReference type="PANTHER" id="PTHR11946:SF93">
    <property type="entry name" value="VALINE--TRNA LIGASE, CHLOROPLASTIC_MITOCHONDRIAL 2"/>
    <property type="match status" value="1"/>
</dbReference>
<dbReference type="CDD" id="cd07962">
    <property type="entry name" value="Anticodon_Ia_Val"/>
    <property type="match status" value="1"/>
</dbReference>
<dbReference type="InterPro" id="IPR009080">
    <property type="entry name" value="tRNAsynth_Ia_anticodon-bd"/>
</dbReference>
<dbReference type="GO" id="GO:0005524">
    <property type="term" value="F:ATP binding"/>
    <property type="evidence" value="ECO:0007669"/>
    <property type="project" value="UniProtKB-UniRule"/>
</dbReference>
<keyword evidence="8 11" id="KW-0175">Coiled coil</keyword>
<dbReference type="SUPFAM" id="SSF47323">
    <property type="entry name" value="Anticodon-binding domain of a subclass of class I aminoacyl-tRNA synthetases"/>
    <property type="match status" value="1"/>
</dbReference>
<dbReference type="PROSITE" id="PS00178">
    <property type="entry name" value="AA_TRNA_LIGASE_I"/>
    <property type="match status" value="1"/>
</dbReference>
<dbReference type="Gene3D" id="1.10.730.10">
    <property type="entry name" value="Isoleucyl-tRNA Synthetase, Domain 1"/>
    <property type="match status" value="1"/>
</dbReference>
<keyword evidence="6 11" id="KW-0067">ATP-binding</keyword>
<feature type="coiled-coil region" evidence="11">
    <location>
        <begin position="808"/>
        <end position="870"/>
    </location>
</feature>
<dbReference type="SUPFAM" id="SSF50677">
    <property type="entry name" value="ValRS/IleRS/LeuRS editing domain"/>
    <property type="match status" value="1"/>
</dbReference>
<dbReference type="SUPFAM" id="SSF46589">
    <property type="entry name" value="tRNA-binding arm"/>
    <property type="match status" value="1"/>
</dbReference>
<dbReference type="GO" id="GO:0004832">
    <property type="term" value="F:valine-tRNA ligase activity"/>
    <property type="evidence" value="ECO:0007669"/>
    <property type="project" value="UniProtKB-UniRule"/>
</dbReference>
<evidence type="ECO:0000259" key="14">
    <source>
        <dbReference type="Pfam" id="PF10458"/>
    </source>
</evidence>
<dbReference type="InterPro" id="IPR009008">
    <property type="entry name" value="Val/Leu/Ile-tRNA-synth_edit"/>
</dbReference>
<evidence type="ECO:0000256" key="6">
    <source>
        <dbReference type="ARBA" id="ARBA00022840"/>
    </source>
</evidence>
<evidence type="ECO:0000256" key="4">
    <source>
        <dbReference type="ARBA" id="ARBA00022598"/>
    </source>
</evidence>
<dbReference type="GO" id="GO:0005829">
    <property type="term" value="C:cytosol"/>
    <property type="evidence" value="ECO:0007669"/>
    <property type="project" value="TreeGrafter"/>
</dbReference>
<feature type="short sequence motif" description="'HIGH' region" evidence="11">
    <location>
        <begin position="47"/>
        <end position="57"/>
    </location>
</feature>
<feature type="domain" description="Valyl-tRNA synthetase tRNA-binding arm" evidence="14">
    <location>
        <begin position="818"/>
        <end position="874"/>
    </location>
</feature>